<dbReference type="RefSeq" id="WP_246130759.1">
    <property type="nucleotide sequence ID" value="NZ_BJXB01000022.1"/>
</dbReference>
<evidence type="ECO:0000313" key="7">
    <source>
        <dbReference type="EMBL" id="GEM48594.1"/>
    </source>
</evidence>
<dbReference type="PANTHER" id="PTHR30532:SF24">
    <property type="entry name" value="FERRIC ENTEROBACTIN-BINDING PERIPLASMIC PROTEIN FEPB"/>
    <property type="match status" value="1"/>
</dbReference>
<comment type="similarity">
    <text evidence="2">Belongs to the bacterial solute-binding protein 8 family.</text>
</comment>
<dbReference type="Gene3D" id="3.40.50.1980">
    <property type="entry name" value="Nitrogenase molybdenum iron protein domain"/>
    <property type="match status" value="2"/>
</dbReference>
<evidence type="ECO:0000259" key="6">
    <source>
        <dbReference type="PROSITE" id="PS50983"/>
    </source>
</evidence>
<dbReference type="InterPro" id="IPR002491">
    <property type="entry name" value="ABC_transptr_periplasmic_BD"/>
</dbReference>
<keyword evidence="3" id="KW-0813">Transport</keyword>
<feature type="domain" description="Fe/B12 periplasmic-binding" evidence="6">
    <location>
        <begin position="38"/>
        <end position="308"/>
    </location>
</feature>
<comment type="subcellular location">
    <subcellularLocation>
        <location evidence="1">Cell envelope</location>
    </subcellularLocation>
</comment>
<evidence type="ECO:0000256" key="4">
    <source>
        <dbReference type="ARBA" id="ARBA00022729"/>
    </source>
</evidence>
<dbReference type="InterPro" id="IPR051313">
    <property type="entry name" value="Bact_iron-sidero_bind"/>
</dbReference>
<keyword evidence="4 5" id="KW-0732">Signal</keyword>
<gene>
    <name evidence="7" type="ORF">DC3_42290</name>
</gene>
<sequence>MNLKPLLPTFLALFSGTVSAVNIKHEVGTTSVKPTPKRIVALGPHALDLLLSLGIQPVGYGEATQLGINNFGEPLKQIKYLGKWVTGTPVNVGDRFNPSLEVLMALKTDLIVGENFASAAYPQLERIAPTLLFKGTGRNDWKKTLPLLALAVGKQKEAAQTLNSYRKYVDQARTQLKPLVKNKKFLLVWNSGFAVNTTFTVFTADDYAGGVLEDLGMKVLSAGGPQKVLSLEGLAAIKADAVLVLAAGKSTPEAAREDWYGHPLLQSLPVSKQKQVYFFDYHPFARIRGPLAARLMVDQLQQALKTGCTVHC</sequence>
<dbReference type="GO" id="GO:0030288">
    <property type="term" value="C:outer membrane-bounded periplasmic space"/>
    <property type="evidence" value="ECO:0007669"/>
    <property type="project" value="TreeGrafter"/>
</dbReference>
<name>A0A511N6W9_DEIC1</name>
<evidence type="ECO:0000256" key="3">
    <source>
        <dbReference type="ARBA" id="ARBA00022448"/>
    </source>
</evidence>
<dbReference type="CDD" id="cd01146">
    <property type="entry name" value="FhuD"/>
    <property type="match status" value="1"/>
</dbReference>
<feature type="chain" id="PRO_5022062351" evidence="5">
    <location>
        <begin position="21"/>
        <end position="312"/>
    </location>
</feature>
<dbReference type="Pfam" id="PF01497">
    <property type="entry name" value="Peripla_BP_2"/>
    <property type="match status" value="1"/>
</dbReference>
<evidence type="ECO:0000256" key="1">
    <source>
        <dbReference type="ARBA" id="ARBA00004196"/>
    </source>
</evidence>
<keyword evidence="8" id="KW-1185">Reference proteome</keyword>
<organism evidence="7 8">
    <name type="scientific">Deinococcus cellulosilyticus (strain DSM 18568 / NBRC 106333 / KACC 11606 / 5516J-15)</name>
    <dbReference type="NCBI Taxonomy" id="1223518"/>
    <lineage>
        <taxon>Bacteria</taxon>
        <taxon>Thermotogati</taxon>
        <taxon>Deinococcota</taxon>
        <taxon>Deinococci</taxon>
        <taxon>Deinococcales</taxon>
        <taxon>Deinococcaceae</taxon>
        <taxon>Deinococcus</taxon>
    </lineage>
</organism>
<dbReference type="EMBL" id="BJXB01000022">
    <property type="protein sequence ID" value="GEM48594.1"/>
    <property type="molecule type" value="Genomic_DNA"/>
</dbReference>
<evidence type="ECO:0000256" key="2">
    <source>
        <dbReference type="ARBA" id="ARBA00008814"/>
    </source>
</evidence>
<proteinExistence type="inferred from homology"/>
<dbReference type="AlphaFoldDB" id="A0A511N6W9"/>
<dbReference type="SUPFAM" id="SSF53807">
    <property type="entry name" value="Helical backbone' metal receptor"/>
    <property type="match status" value="1"/>
</dbReference>
<reference evidence="7 8" key="1">
    <citation type="submission" date="2019-07" db="EMBL/GenBank/DDBJ databases">
        <title>Whole genome shotgun sequence of Deinococcus cellulosilyticus NBRC 106333.</title>
        <authorList>
            <person name="Hosoyama A."/>
            <person name="Uohara A."/>
            <person name="Ohji S."/>
            <person name="Ichikawa N."/>
        </authorList>
    </citation>
    <scope>NUCLEOTIDE SEQUENCE [LARGE SCALE GENOMIC DNA]</scope>
    <source>
        <strain evidence="7 8">NBRC 106333</strain>
    </source>
</reference>
<protein>
    <submittedName>
        <fullName evidence="7">ABC transporter substrate-binding protein</fullName>
    </submittedName>
</protein>
<dbReference type="Proteomes" id="UP000321306">
    <property type="component" value="Unassembled WGS sequence"/>
</dbReference>
<feature type="signal peptide" evidence="5">
    <location>
        <begin position="1"/>
        <end position="20"/>
    </location>
</feature>
<comment type="caution">
    <text evidence="7">The sequence shown here is derived from an EMBL/GenBank/DDBJ whole genome shotgun (WGS) entry which is preliminary data.</text>
</comment>
<evidence type="ECO:0000256" key="5">
    <source>
        <dbReference type="SAM" id="SignalP"/>
    </source>
</evidence>
<dbReference type="PROSITE" id="PS50983">
    <property type="entry name" value="FE_B12_PBP"/>
    <property type="match status" value="1"/>
</dbReference>
<accession>A0A511N6W9</accession>
<evidence type="ECO:0000313" key="8">
    <source>
        <dbReference type="Proteomes" id="UP000321306"/>
    </source>
</evidence>
<dbReference type="PANTHER" id="PTHR30532">
    <property type="entry name" value="IRON III DICITRATE-BINDING PERIPLASMIC PROTEIN"/>
    <property type="match status" value="1"/>
</dbReference>
<dbReference type="GO" id="GO:1901678">
    <property type="term" value="P:iron coordination entity transport"/>
    <property type="evidence" value="ECO:0007669"/>
    <property type="project" value="UniProtKB-ARBA"/>
</dbReference>